<feature type="compositionally biased region" description="Low complexity" evidence="1">
    <location>
        <begin position="42"/>
        <end position="53"/>
    </location>
</feature>
<feature type="compositionally biased region" description="Basic and acidic residues" evidence="1">
    <location>
        <begin position="62"/>
        <end position="73"/>
    </location>
</feature>
<reference evidence="3 4" key="1">
    <citation type="submission" date="2024-10" db="EMBL/GenBank/DDBJ databases">
        <title>The Natural Products Discovery Center: Release of the First 8490 Sequenced Strains for Exploring Actinobacteria Biosynthetic Diversity.</title>
        <authorList>
            <person name="Kalkreuter E."/>
            <person name="Kautsar S.A."/>
            <person name="Yang D."/>
            <person name="Bader C.D."/>
            <person name="Teijaro C.N."/>
            <person name="Fluegel L."/>
            <person name="Davis C.M."/>
            <person name="Simpson J.R."/>
            <person name="Lauterbach L."/>
            <person name="Steele A.D."/>
            <person name="Gui C."/>
            <person name="Meng S."/>
            <person name="Li G."/>
            <person name="Viehrig K."/>
            <person name="Ye F."/>
            <person name="Su P."/>
            <person name="Kiefer A.F."/>
            <person name="Nichols A."/>
            <person name="Cepeda A.J."/>
            <person name="Yan W."/>
            <person name="Fan B."/>
            <person name="Jiang Y."/>
            <person name="Adhikari A."/>
            <person name="Zheng C.-J."/>
            <person name="Schuster L."/>
            <person name="Cowan T.M."/>
            <person name="Smanski M.J."/>
            <person name="Chevrette M.G."/>
            <person name="De Carvalho L.P.S."/>
            <person name="Shen B."/>
        </authorList>
    </citation>
    <scope>NUCLEOTIDE SEQUENCE [LARGE SCALE GENOMIC DNA]</scope>
    <source>
        <strain evidence="3 4">NPDC006488</strain>
    </source>
</reference>
<feature type="region of interest" description="Disordered" evidence="1">
    <location>
        <begin position="26"/>
        <end position="73"/>
    </location>
</feature>
<accession>A0ABW6M499</accession>
<dbReference type="EMBL" id="JBIAHM010000007">
    <property type="protein sequence ID" value="MFE9600945.1"/>
    <property type="molecule type" value="Genomic_DNA"/>
</dbReference>
<organism evidence="3 4">
    <name type="scientific">Streptomyces hokutonensis</name>
    <dbReference type="NCBI Taxonomy" id="1306990"/>
    <lineage>
        <taxon>Bacteria</taxon>
        <taxon>Bacillati</taxon>
        <taxon>Actinomycetota</taxon>
        <taxon>Actinomycetes</taxon>
        <taxon>Kitasatosporales</taxon>
        <taxon>Streptomycetaceae</taxon>
        <taxon>Streptomyces</taxon>
    </lineage>
</organism>
<sequence>MRRITLWLTATLAAAALLLAFQLNASGATGKSGDSGDHMPPAANATGTATASAKPGNDTPGDGDHGGRPGENK</sequence>
<protein>
    <recommendedName>
        <fullName evidence="5">Secreted protein</fullName>
    </recommendedName>
</protein>
<feature type="chain" id="PRO_5047542408" description="Secreted protein" evidence="2">
    <location>
        <begin position="26"/>
        <end position="73"/>
    </location>
</feature>
<evidence type="ECO:0000256" key="2">
    <source>
        <dbReference type="SAM" id="SignalP"/>
    </source>
</evidence>
<comment type="caution">
    <text evidence="3">The sequence shown here is derived from an EMBL/GenBank/DDBJ whole genome shotgun (WGS) entry which is preliminary data.</text>
</comment>
<evidence type="ECO:0000313" key="4">
    <source>
        <dbReference type="Proteomes" id="UP001601303"/>
    </source>
</evidence>
<evidence type="ECO:0000313" key="3">
    <source>
        <dbReference type="EMBL" id="MFE9600945.1"/>
    </source>
</evidence>
<keyword evidence="2" id="KW-0732">Signal</keyword>
<evidence type="ECO:0000256" key="1">
    <source>
        <dbReference type="SAM" id="MobiDB-lite"/>
    </source>
</evidence>
<gene>
    <name evidence="3" type="ORF">ACFYNQ_20545</name>
</gene>
<name>A0ABW6M499_9ACTN</name>
<dbReference type="RefSeq" id="WP_388107799.1">
    <property type="nucleotide sequence ID" value="NZ_JBIAHM010000007.1"/>
</dbReference>
<proteinExistence type="predicted"/>
<feature type="signal peptide" evidence="2">
    <location>
        <begin position="1"/>
        <end position="25"/>
    </location>
</feature>
<dbReference type="Proteomes" id="UP001601303">
    <property type="component" value="Unassembled WGS sequence"/>
</dbReference>
<evidence type="ECO:0008006" key="5">
    <source>
        <dbReference type="Google" id="ProtNLM"/>
    </source>
</evidence>
<keyword evidence="4" id="KW-1185">Reference proteome</keyword>